<keyword evidence="2" id="KW-1185">Reference proteome</keyword>
<protein>
    <submittedName>
        <fullName evidence="1">DUF1284 domain-containing protein</fullName>
    </submittedName>
</protein>
<dbReference type="InterPro" id="IPR009702">
    <property type="entry name" value="DUF1284"/>
</dbReference>
<dbReference type="AlphaFoldDB" id="A0A8F6Y9R8"/>
<evidence type="ECO:0000313" key="1">
    <source>
        <dbReference type="EMBL" id="QXT38828.1"/>
    </source>
</evidence>
<evidence type="ECO:0000313" key="2">
    <source>
        <dbReference type="Proteomes" id="UP000825009"/>
    </source>
</evidence>
<dbReference type="Proteomes" id="UP000825009">
    <property type="component" value="Chromosome"/>
</dbReference>
<accession>A0A8F6Y9R8</accession>
<organism evidence="1 2">
    <name type="scientific">Gymnodinialimonas ceratoperidinii</name>
    <dbReference type="NCBI Taxonomy" id="2856823"/>
    <lineage>
        <taxon>Bacteria</taxon>
        <taxon>Pseudomonadati</taxon>
        <taxon>Pseudomonadota</taxon>
        <taxon>Alphaproteobacteria</taxon>
        <taxon>Rhodobacterales</taxon>
        <taxon>Paracoccaceae</taxon>
        <taxon>Gymnodinialimonas</taxon>
    </lineage>
</organism>
<name>A0A8F6Y9R8_9RHOB</name>
<reference evidence="1 2" key="1">
    <citation type="submission" date="2021-07" db="EMBL/GenBank/DDBJ databases">
        <title>A novel Jannaschia species isolated from marine dinoflagellate Ceratoperidinium margalefii.</title>
        <authorList>
            <person name="Jiang Y."/>
            <person name="Li Z."/>
        </authorList>
    </citation>
    <scope>NUCLEOTIDE SEQUENCE [LARGE SCALE GENOMIC DNA]</scope>
    <source>
        <strain evidence="1 2">J12C1-MA-4</strain>
    </source>
</reference>
<dbReference type="RefSeq" id="WP_219001024.1">
    <property type="nucleotide sequence ID" value="NZ_CP079194.1"/>
</dbReference>
<dbReference type="EMBL" id="CP079194">
    <property type="protein sequence ID" value="QXT38828.1"/>
    <property type="molecule type" value="Genomic_DNA"/>
</dbReference>
<dbReference type="KEGG" id="gce:KYE46_12910"/>
<proteinExistence type="predicted"/>
<sequence>MSAPLSLRPHHILCALGFEGHGYSDAFTANMEAIVIGQLRTEAGDETVIQITGGADAICAPCPRRRGAGCEAQTEIDTLDRAHGEALHIAPGDRLTWKAAQDRVRENVRPDDLDIICAGCRWLSLGLCKAAVARLHD</sequence>
<dbReference type="Pfam" id="PF06935">
    <property type="entry name" value="DUF1284"/>
    <property type="match status" value="1"/>
</dbReference>
<gene>
    <name evidence="1" type="ORF">KYE46_12910</name>
</gene>